<evidence type="ECO:0000259" key="9">
    <source>
        <dbReference type="PROSITE" id="PS50853"/>
    </source>
</evidence>
<evidence type="ECO:0000256" key="3">
    <source>
        <dbReference type="ARBA" id="ARBA00023157"/>
    </source>
</evidence>
<feature type="compositionally biased region" description="Polar residues" evidence="5">
    <location>
        <begin position="1307"/>
        <end position="1351"/>
    </location>
</feature>
<dbReference type="SMART" id="SM00409">
    <property type="entry name" value="IG"/>
    <property type="match status" value="5"/>
</dbReference>
<dbReference type="RefSeq" id="XP_072850137.1">
    <property type="nucleotide sequence ID" value="XM_072994036.1"/>
</dbReference>
<proteinExistence type="predicted"/>
<feature type="signal peptide" evidence="7">
    <location>
        <begin position="1"/>
        <end position="29"/>
    </location>
</feature>
<dbReference type="PROSITE" id="PS50835">
    <property type="entry name" value="IG_LIKE"/>
    <property type="match status" value="5"/>
</dbReference>
<feature type="domain" description="Fibronectin type-III" evidence="9">
    <location>
        <begin position="546"/>
        <end position="640"/>
    </location>
</feature>
<feature type="compositionally biased region" description="Low complexity" evidence="5">
    <location>
        <begin position="1384"/>
        <end position="1408"/>
    </location>
</feature>
<feature type="domain" description="Ig-like" evidence="8">
    <location>
        <begin position="154"/>
        <end position="241"/>
    </location>
</feature>
<dbReference type="Pfam" id="PF07679">
    <property type="entry name" value="I-set"/>
    <property type="match status" value="2"/>
</dbReference>
<dbReference type="InterPro" id="IPR036116">
    <property type="entry name" value="FN3_sf"/>
</dbReference>
<feature type="region of interest" description="Disordered" evidence="5">
    <location>
        <begin position="1185"/>
        <end position="1223"/>
    </location>
</feature>
<keyword evidence="3" id="KW-1015">Disulfide bond</keyword>
<dbReference type="PANTHER" id="PTHR12231:SF242">
    <property type="entry name" value="ROUNDABOUT HOMOLOG 2"/>
    <property type="match status" value="1"/>
</dbReference>
<dbReference type="InterPro" id="IPR003598">
    <property type="entry name" value="Ig_sub2"/>
</dbReference>
<dbReference type="GeneID" id="110074812"/>
<dbReference type="CDD" id="cd05726">
    <property type="entry name" value="IgI_4_Robo"/>
    <property type="match status" value="1"/>
</dbReference>
<dbReference type="SUPFAM" id="SSF48726">
    <property type="entry name" value="Immunoglobulin"/>
    <property type="match status" value="5"/>
</dbReference>
<evidence type="ECO:0000256" key="7">
    <source>
        <dbReference type="SAM" id="SignalP"/>
    </source>
</evidence>
<dbReference type="InterPro" id="IPR051170">
    <property type="entry name" value="Neural/epithelial_adhesion"/>
</dbReference>
<feature type="domain" description="Fibronectin type-III" evidence="9">
    <location>
        <begin position="761"/>
        <end position="858"/>
    </location>
</feature>
<keyword evidence="2" id="KW-0677">Repeat</keyword>
<dbReference type="Pfam" id="PF13927">
    <property type="entry name" value="Ig_3"/>
    <property type="match status" value="3"/>
</dbReference>
<dbReference type="PANTHER" id="PTHR12231">
    <property type="entry name" value="CTX-RELATED TYPE I TRANSMEMBRANE PROTEIN"/>
    <property type="match status" value="1"/>
</dbReference>
<keyword evidence="1 7" id="KW-0732">Signal</keyword>
<dbReference type="CDD" id="cd07693">
    <property type="entry name" value="IgC_1_Robo"/>
    <property type="match status" value="1"/>
</dbReference>
<feature type="compositionally biased region" description="Polar residues" evidence="5">
    <location>
        <begin position="1248"/>
        <end position="1257"/>
    </location>
</feature>
<evidence type="ECO:0000259" key="8">
    <source>
        <dbReference type="PROSITE" id="PS50835"/>
    </source>
</evidence>
<dbReference type="InterPro" id="IPR013098">
    <property type="entry name" value="Ig_I-set"/>
</dbReference>
<evidence type="ECO:0000313" key="10">
    <source>
        <dbReference type="Proteomes" id="UP001652642"/>
    </source>
</evidence>
<dbReference type="InterPro" id="IPR036179">
    <property type="entry name" value="Ig-like_dom_sf"/>
</dbReference>
<keyword evidence="6" id="KW-0812">Transmembrane</keyword>
<dbReference type="CDD" id="cd20952">
    <property type="entry name" value="IgI_5_Robo"/>
    <property type="match status" value="1"/>
</dbReference>
<dbReference type="InterPro" id="IPR003961">
    <property type="entry name" value="FN3_dom"/>
</dbReference>
<feature type="domain" description="Ig-like" evidence="8">
    <location>
        <begin position="246"/>
        <end position="330"/>
    </location>
</feature>
<sequence>MLSSERRREITVLELLFILMLLFSGPTLSKLSRTKGKHWKGGSRLRQEDFPPRIVEHPSDVIVSKGEPTTLNCKAEGRPTPTIEWYKDGERVETDKDDPRSHRMLLPSGSLFFLRIVHGRRSKPDEGSYVCVARNYLGEAVSRNASLEVALLRDDFRQNPTDVVVAAGEPAILECQPPRGHPEPTIYWKKDKIRIDDREERISIRGGKLMISNTRKSDAGMYTCVGTNMVGERDSDPAELTVFERPTFLRRPINQVVLEEEVVEFRCQVQGDPQPTVRWKKDDNDLPRGRYDIKDDYTLRIKKAMSTDEGTYTCIAENRVGKVEASATLTVRAPPQFVVRPRDQIVAQGRTVTFPCETKGNPQPAVFWQKEGSQNLLFPNQPLQPNTRSSVSPTGDLTITNIQRSDAGYYICQALTVAGSILAKAQLEVTDVLTDRPPPIILQGPVNQTLAIDGTALLKCKATGDPMPVISWLKEGFTFLGRDPRISIQDQGTLQIKLLRISDTGTYTCVATSSSGETSWSAVLDVTESGGAPVSKNYDLNDLPGPPSKPQVTDVTKNSVTLSWQPGTPGNLPTSAYVIEAFSQSVSNSWQTVANHVKTTPYTVRGLRPNTIYLFMVRAINSQGLSDPSTMSDPVRTQDISPPAQGVDHRQVQKELGDVIVRLHNPVVLTPTTIQVTWTVDRQSQFIQGYRVIYRQTSGLSSPSMWQTQEVKVPTERSAVLVNLKKGVTYEIKVRPYFNEFQGMDSESKSARTTEEAPSAPPQSVTVLMVGNHNSTSISISWDPPPPDHQNGIIQEYKIWCLGNETKFHINKTVDAAIRSVVIGGLYPGIQYRVEVAASTNAGVGVKSEPQPIIIGGRNEVVITENNNSITEQITDVVKQPAFIAGIGGACWVILMGFSIWLYWRRKKRKGLSNYAVTFQRGDGGLMSNGSRPGLLNASDPSYPWLADSWPATSLPVNNTTSGPNDLANFGRGDVLPPVPGQGDKTATMLSDGAIYSSIDFTTKTNYNSSSQITQATPYATTQILHSNSIHELAVDLPDPQWKSSIQQKSDLMGFGYSLPDQNKGNNALLYIPDYRLAEGLSNRMPHNQSQDFSTTSSHNSSERSGSLSGGKGGKKKKNKNTSKPQKNNGSNWANVPLPPPPIQPLPGTELEHYGLDQQEAGYDSDGWCPPLPIQTYLHQGMEDELEEEDDRVPTPPVRGVASSPAISFGQQSTATLTPSPREEMQPMLQAHLDELTRAYQFDIAKQTWHSQSNTQPPHTPVPPLGYVSGTLISDLETDIPEDEEEDDIEEEAIEITKPLRGVEHTPGSSMDNLDSSVTGKPYSSSQRPRPTSPFSSDSNTNAAQNQSQRPRPTKKHKGGRVDQPPLPHRREGMTDEEALVPYSKPSFPSPGGHSSSGTASSKGSTGPRKGEVMRGSHQRNTSDLIDVGYVGSNSQGQFSGDL</sequence>
<feature type="domain" description="Ig-like" evidence="8">
    <location>
        <begin position="335"/>
        <end position="430"/>
    </location>
</feature>
<feature type="domain" description="Ig-like" evidence="8">
    <location>
        <begin position="438"/>
        <end position="525"/>
    </location>
</feature>
<dbReference type="InterPro" id="IPR003599">
    <property type="entry name" value="Ig_sub"/>
</dbReference>
<evidence type="ECO:0000256" key="6">
    <source>
        <dbReference type="SAM" id="Phobius"/>
    </source>
</evidence>
<dbReference type="Proteomes" id="UP001652642">
    <property type="component" value="Chromosome 3"/>
</dbReference>
<dbReference type="InterPro" id="IPR007110">
    <property type="entry name" value="Ig-like_dom"/>
</dbReference>
<dbReference type="InterPro" id="IPR013106">
    <property type="entry name" value="Ig_V-set"/>
</dbReference>
<organism evidence="10 11">
    <name type="scientific">Pogona vitticeps</name>
    <name type="common">central bearded dragon</name>
    <dbReference type="NCBI Taxonomy" id="103695"/>
    <lineage>
        <taxon>Eukaryota</taxon>
        <taxon>Metazoa</taxon>
        <taxon>Chordata</taxon>
        <taxon>Craniata</taxon>
        <taxon>Vertebrata</taxon>
        <taxon>Euteleostomi</taxon>
        <taxon>Lepidosauria</taxon>
        <taxon>Squamata</taxon>
        <taxon>Bifurcata</taxon>
        <taxon>Unidentata</taxon>
        <taxon>Episquamata</taxon>
        <taxon>Toxicofera</taxon>
        <taxon>Iguania</taxon>
        <taxon>Acrodonta</taxon>
        <taxon>Agamidae</taxon>
        <taxon>Amphibolurinae</taxon>
        <taxon>Pogona</taxon>
    </lineage>
</organism>
<feature type="chain" id="PRO_5045469451" evidence="7">
    <location>
        <begin position="30"/>
        <end position="1443"/>
    </location>
</feature>
<feature type="compositionally biased region" description="Polar residues" evidence="5">
    <location>
        <begin position="1432"/>
        <end position="1443"/>
    </location>
</feature>
<dbReference type="SUPFAM" id="SSF49265">
    <property type="entry name" value="Fibronectin type III"/>
    <property type="match status" value="2"/>
</dbReference>
<dbReference type="Pfam" id="PF00041">
    <property type="entry name" value="fn3"/>
    <property type="match status" value="3"/>
</dbReference>
<keyword evidence="6" id="KW-1133">Transmembrane helix</keyword>
<feature type="transmembrane region" description="Helical" evidence="6">
    <location>
        <begin position="882"/>
        <end position="904"/>
    </location>
</feature>
<dbReference type="Gene3D" id="2.60.40.10">
    <property type="entry name" value="Immunoglobulins"/>
    <property type="match status" value="8"/>
</dbReference>
<keyword evidence="4" id="KW-0393">Immunoglobulin domain</keyword>
<dbReference type="SMART" id="SM00060">
    <property type="entry name" value="FN3"/>
    <property type="match status" value="3"/>
</dbReference>
<feature type="domain" description="Ig-like" evidence="8">
    <location>
        <begin position="52"/>
        <end position="148"/>
    </location>
</feature>
<feature type="compositionally biased region" description="Low complexity" evidence="5">
    <location>
        <begin position="1097"/>
        <end position="1107"/>
    </location>
</feature>
<keyword evidence="6" id="KW-0472">Membrane</keyword>
<evidence type="ECO:0000256" key="5">
    <source>
        <dbReference type="SAM" id="MobiDB-lite"/>
    </source>
</evidence>
<dbReference type="SMART" id="SM00408">
    <property type="entry name" value="IGc2"/>
    <property type="match status" value="5"/>
</dbReference>
<dbReference type="SMART" id="SM00406">
    <property type="entry name" value="IGv"/>
    <property type="match status" value="3"/>
</dbReference>
<keyword evidence="10" id="KW-1185">Reference proteome</keyword>
<feature type="domain" description="Fibronectin type-III" evidence="9">
    <location>
        <begin position="659"/>
        <end position="757"/>
    </location>
</feature>
<feature type="compositionally biased region" description="Polar residues" evidence="5">
    <location>
        <begin position="1085"/>
        <end position="1096"/>
    </location>
</feature>
<feature type="region of interest" description="Disordered" evidence="5">
    <location>
        <begin position="1247"/>
        <end position="1443"/>
    </location>
</feature>
<name>A0ABM5FXK5_9SAUR</name>
<feature type="compositionally biased region" description="Polar residues" evidence="5">
    <location>
        <begin position="1205"/>
        <end position="1219"/>
    </location>
</feature>
<protein>
    <submittedName>
        <fullName evidence="11">Roundabout homolog 2 isoform X11</fullName>
    </submittedName>
</protein>
<dbReference type="CDD" id="cd00063">
    <property type="entry name" value="FN3"/>
    <property type="match status" value="3"/>
</dbReference>
<feature type="compositionally biased region" description="Acidic residues" evidence="5">
    <location>
        <begin position="1276"/>
        <end position="1294"/>
    </location>
</feature>
<accession>A0ABM5FXK5</accession>
<evidence type="ECO:0000256" key="2">
    <source>
        <dbReference type="ARBA" id="ARBA00022737"/>
    </source>
</evidence>
<dbReference type="PROSITE" id="PS50853">
    <property type="entry name" value="FN3"/>
    <property type="match status" value="3"/>
</dbReference>
<gene>
    <name evidence="11" type="primary">ROBO2</name>
</gene>
<feature type="region of interest" description="Disordered" evidence="5">
    <location>
        <begin position="1084"/>
        <end position="1150"/>
    </location>
</feature>
<evidence type="ECO:0000256" key="1">
    <source>
        <dbReference type="ARBA" id="ARBA00022729"/>
    </source>
</evidence>
<evidence type="ECO:0000256" key="4">
    <source>
        <dbReference type="ARBA" id="ARBA00023319"/>
    </source>
</evidence>
<reference evidence="11" key="1">
    <citation type="submission" date="2025-08" db="UniProtKB">
        <authorList>
            <consortium name="RefSeq"/>
        </authorList>
    </citation>
    <scope>IDENTIFICATION</scope>
</reference>
<evidence type="ECO:0000313" key="11">
    <source>
        <dbReference type="RefSeq" id="XP_072850137.1"/>
    </source>
</evidence>
<dbReference type="InterPro" id="IPR013783">
    <property type="entry name" value="Ig-like_fold"/>
</dbReference>